<dbReference type="Pfam" id="PF00512">
    <property type="entry name" value="HisKA"/>
    <property type="match status" value="1"/>
</dbReference>
<proteinExistence type="predicted"/>
<dbReference type="PROSITE" id="PS50887">
    <property type="entry name" value="GGDEF"/>
    <property type="match status" value="1"/>
</dbReference>
<dbReference type="Pfam" id="PF02518">
    <property type="entry name" value="HATPase_c"/>
    <property type="match status" value="1"/>
</dbReference>
<comment type="catalytic activity">
    <reaction evidence="1">
        <text>ATP + protein L-histidine = ADP + protein N-phospho-L-histidine.</text>
        <dbReference type="EC" id="2.7.13.3"/>
    </reaction>
</comment>
<sequence>MFFKVLVPIICGLTIMASLLLNKTTNIWMLILFGSLFALSVVFQKKHPIVPKIQIIFLVLFHWYSHMNWCLGLYYILILMAAHTKQTYKQTIPIFLLYILLYSTIRLSYQPLNTYNMLVSIYDFIGAAIVGSLYRYFFSLEAEKKKLKENNNFLVTHDSLTKLLNYEGYVNALQDLINKQNHFVLILIDFQDFKSINNQSISNGNEALVNISLLLKRLFANAHTISRYAGDRFAVTIPSKENALHEISELLSSNVLGFQVTYSMTQFPQESASKEELISIAEEKLFQNKRMIWLKREEDLFRSEKMRAVGELAAGMAHEIRNPLTTIKGFMQLSQKSGYNIGPWFETIMSEITRMNELTAEFLQFSKPNISKMKAESVTGCLDRLLFLTESDAAYRGHKIMLDIADDSLYVYIDRDKMVQVLVNLVRNGLEAMSEPGVLSIRAKREEGNAVVEIEDTGPGIPVSEQAKIFQPFYTTKEEGTGLGLSICQKIAQDHGGNLEIQSDVGSGAVFSLSLPAYDWAPEG</sequence>
<evidence type="ECO:0000256" key="5">
    <source>
        <dbReference type="ARBA" id="ARBA00022741"/>
    </source>
</evidence>
<dbReference type="InterPro" id="IPR000160">
    <property type="entry name" value="GGDEF_dom"/>
</dbReference>
<dbReference type="Gene3D" id="1.10.287.130">
    <property type="match status" value="1"/>
</dbReference>
<evidence type="ECO:0000313" key="12">
    <source>
        <dbReference type="EMBL" id="RED55290.1"/>
    </source>
</evidence>
<dbReference type="Gene3D" id="3.30.70.270">
    <property type="match status" value="1"/>
</dbReference>
<dbReference type="SMART" id="SM00267">
    <property type="entry name" value="GGDEF"/>
    <property type="match status" value="1"/>
</dbReference>
<keyword evidence="5" id="KW-0547">Nucleotide-binding</keyword>
<dbReference type="SMART" id="SM00388">
    <property type="entry name" value="HisKA"/>
    <property type="match status" value="1"/>
</dbReference>
<feature type="transmembrane region" description="Helical" evidence="9">
    <location>
        <begin position="90"/>
        <end position="109"/>
    </location>
</feature>
<evidence type="ECO:0000256" key="9">
    <source>
        <dbReference type="SAM" id="Phobius"/>
    </source>
</evidence>
<dbReference type="InterPro" id="IPR043128">
    <property type="entry name" value="Rev_trsase/Diguanyl_cyclase"/>
</dbReference>
<feature type="domain" description="GGDEF" evidence="11">
    <location>
        <begin position="181"/>
        <end position="304"/>
    </location>
</feature>
<dbReference type="CDD" id="cd00075">
    <property type="entry name" value="HATPase"/>
    <property type="match status" value="1"/>
</dbReference>
<keyword evidence="8" id="KW-0902">Two-component regulatory system</keyword>
<evidence type="ECO:0000256" key="1">
    <source>
        <dbReference type="ARBA" id="ARBA00000085"/>
    </source>
</evidence>
<evidence type="ECO:0000259" key="10">
    <source>
        <dbReference type="PROSITE" id="PS50109"/>
    </source>
</evidence>
<feature type="transmembrane region" description="Helical" evidence="9">
    <location>
        <begin position="121"/>
        <end position="138"/>
    </location>
</feature>
<evidence type="ECO:0000256" key="8">
    <source>
        <dbReference type="ARBA" id="ARBA00023012"/>
    </source>
</evidence>
<dbReference type="PRINTS" id="PR00344">
    <property type="entry name" value="BCTRLSENSOR"/>
</dbReference>
<dbReference type="EMBL" id="QRDY01000018">
    <property type="protein sequence ID" value="RED55290.1"/>
    <property type="molecule type" value="Genomic_DNA"/>
</dbReference>
<dbReference type="SUPFAM" id="SSF55073">
    <property type="entry name" value="Nucleotide cyclase"/>
    <property type="match status" value="1"/>
</dbReference>
<dbReference type="Pfam" id="PF00990">
    <property type="entry name" value="GGDEF"/>
    <property type="match status" value="1"/>
</dbReference>
<feature type="transmembrane region" description="Helical" evidence="9">
    <location>
        <begin position="55"/>
        <end position="78"/>
    </location>
</feature>
<accession>A0A3D9I0X1</accession>
<keyword evidence="9" id="KW-0812">Transmembrane</keyword>
<dbReference type="InterPro" id="IPR036097">
    <property type="entry name" value="HisK_dim/P_sf"/>
</dbReference>
<comment type="caution">
    <text evidence="12">The sequence shown here is derived from an EMBL/GenBank/DDBJ whole genome shotgun (WGS) entry which is preliminary data.</text>
</comment>
<keyword evidence="6" id="KW-0418">Kinase</keyword>
<dbReference type="InterPro" id="IPR036890">
    <property type="entry name" value="HATPase_C_sf"/>
</dbReference>
<name>A0A3D9I0X1_9BACL</name>
<keyword evidence="7" id="KW-0067">ATP-binding</keyword>
<evidence type="ECO:0000256" key="7">
    <source>
        <dbReference type="ARBA" id="ARBA00022840"/>
    </source>
</evidence>
<dbReference type="InterPro" id="IPR004358">
    <property type="entry name" value="Sig_transdc_His_kin-like_C"/>
</dbReference>
<evidence type="ECO:0000259" key="11">
    <source>
        <dbReference type="PROSITE" id="PS50887"/>
    </source>
</evidence>
<dbReference type="GO" id="GO:0005524">
    <property type="term" value="F:ATP binding"/>
    <property type="evidence" value="ECO:0007669"/>
    <property type="project" value="UniProtKB-KW"/>
</dbReference>
<dbReference type="SUPFAM" id="SSF55874">
    <property type="entry name" value="ATPase domain of HSP90 chaperone/DNA topoisomerase II/histidine kinase"/>
    <property type="match status" value="1"/>
</dbReference>
<dbReference type="AlphaFoldDB" id="A0A3D9I0X1"/>
<evidence type="ECO:0000256" key="6">
    <source>
        <dbReference type="ARBA" id="ARBA00022777"/>
    </source>
</evidence>
<keyword evidence="13" id="KW-1185">Reference proteome</keyword>
<dbReference type="EC" id="2.7.13.3" evidence="2"/>
<dbReference type="Gene3D" id="3.30.565.10">
    <property type="entry name" value="Histidine kinase-like ATPase, C-terminal domain"/>
    <property type="match status" value="1"/>
</dbReference>
<organism evidence="12 13">
    <name type="scientific">Cohnella lupini</name>
    <dbReference type="NCBI Taxonomy" id="1294267"/>
    <lineage>
        <taxon>Bacteria</taxon>
        <taxon>Bacillati</taxon>
        <taxon>Bacillota</taxon>
        <taxon>Bacilli</taxon>
        <taxon>Bacillales</taxon>
        <taxon>Paenibacillaceae</taxon>
        <taxon>Cohnella</taxon>
    </lineage>
</organism>
<dbReference type="PANTHER" id="PTHR43065">
    <property type="entry name" value="SENSOR HISTIDINE KINASE"/>
    <property type="match status" value="1"/>
</dbReference>
<keyword evidence="4" id="KW-0808">Transferase</keyword>
<keyword evidence="9" id="KW-0472">Membrane</keyword>
<evidence type="ECO:0000256" key="2">
    <source>
        <dbReference type="ARBA" id="ARBA00012438"/>
    </source>
</evidence>
<evidence type="ECO:0000313" key="13">
    <source>
        <dbReference type="Proteomes" id="UP000256869"/>
    </source>
</evidence>
<dbReference type="PANTHER" id="PTHR43065:SF46">
    <property type="entry name" value="C4-DICARBOXYLATE TRANSPORT SENSOR PROTEIN DCTB"/>
    <property type="match status" value="1"/>
</dbReference>
<dbReference type="InterPro" id="IPR003594">
    <property type="entry name" value="HATPase_dom"/>
</dbReference>
<dbReference type="GO" id="GO:0000155">
    <property type="term" value="F:phosphorelay sensor kinase activity"/>
    <property type="evidence" value="ECO:0007669"/>
    <property type="project" value="InterPro"/>
</dbReference>
<dbReference type="InterPro" id="IPR003661">
    <property type="entry name" value="HisK_dim/P_dom"/>
</dbReference>
<feature type="domain" description="Histidine kinase" evidence="10">
    <location>
        <begin position="315"/>
        <end position="519"/>
    </location>
</feature>
<evidence type="ECO:0000256" key="3">
    <source>
        <dbReference type="ARBA" id="ARBA00022553"/>
    </source>
</evidence>
<reference evidence="12 13" key="1">
    <citation type="submission" date="2018-07" db="EMBL/GenBank/DDBJ databases">
        <title>Genomic Encyclopedia of Type Strains, Phase III (KMG-III): the genomes of soil and plant-associated and newly described type strains.</title>
        <authorList>
            <person name="Whitman W."/>
        </authorList>
    </citation>
    <scope>NUCLEOTIDE SEQUENCE [LARGE SCALE GENOMIC DNA]</scope>
    <source>
        <strain evidence="12 13">CECT 8236</strain>
    </source>
</reference>
<dbReference type="Proteomes" id="UP000256869">
    <property type="component" value="Unassembled WGS sequence"/>
</dbReference>
<dbReference type="InterPro" id="IPR005467">
    <property type="entry name" value="His_kinase_dom"/>
</dbReference>
<dbReference type="CDD" id="cd00082">
    <property type="entry name" value="HisKA"/>
    <property type="match status" value="1"/>
</dbReference>
<dbReference type="SMART" id="SM00387">
    <property type="entry name" value="HATPase_c"/>
    <property type="match status" value="1"/>
</dbReference>
<dbReference type="SUPFAM" id="SSF47384">
    <property type="entry name" value="Homodimeric domain of signal transducing histidine kinase"/>
    <property type="match status" value="1"/>
</dbReference>
<dbReference type="PROSITE" id="PS50109">
    <property type="entry name" value="HIS_KIN"/>
    <property type="match status" value="1"/>
</dbReference>
<evidence type="ECO:0000256" key="4">
    <source>
        <dbReference type="ARBA" id="ARBA00022679"/>
    </source>
</evidence>
<keyword evidence="9" id="KW-1133">Transmembrane helix</keyword>
<dbReference type="InterPro" id="IPR029787">
    <property type="entry name" value="Nucleotide_cyclase"/>
</dbReference>
<gene>
    <name evidence="12" type="ORF">DFP95_11825</name>
</gene>
<feature type="transmembrane region" description="Helical" evidence="9">
    <location>
        <begin position="27"/>
        <end position="43"/>
    </location>
</feature>
<protein>
    <recommendedName>
        <fullName evidence="2">histidine kinase</fullName>
        <ecNumber evidence="2">2.7.13.3</ecNumber>
    </recommendedName>
</protein>
<keyword evidence="3" id="KW-0597">Phosphoprotein</keyword>